<reference evidence="1 2" key="2">
    <citation type="journal article" date="2022" name="Mol. Ecol. Resour.">
        <title>The genomes of chicory, endive, great burdock and yacon provide insights into Asteraceae paleo-polyploidization history and plant inulin production.</title>
        <authorList>
            <person name="Fan W."/>
            <person name="Wang S."/>
            <person name="Wang H."/>
            <person name="Wang A."/>
            <person name="Jiang F."/>
            <person name="Liu H."/>
            <person name="Zhao H."/>
            <person name="Xu D."/>
            <person name="Zhang Y."/>
        </authorList>
    </citation>
    <scope>NUCLEOTIDE SEQUENCE [LARGE SCALE GENOMIC DNA]</scope>
    <source>
        <strain evidence="2">cv. Punajuju</strain>
        <tissue evidence="1">Leaves</tissue>
    </source>
</reference>
<keyword evidence="2" id="KW-1185">Reference proteome</keyword>
<proteinExistence type="predicted"/>
<accession>A0ACB9AFT0</accession>
<name>A0ACB9AFT0_CICIN</name>
<comment type="caution">
    <text evidence="1">The sequence shown here is derived from an EMBL/GenBank/DDBJ whole genome shotgun (WGS) entry which is preliminary data.</text>
</comment>
<sequence length="1081" mass="123313">MISVPPSLVVRSSLEEMLDSLQRKEEAKKPSDLPPALPARPASKARLPKRPGLAMFGVSPQVGDLRRQDAISHGSFGRKKASETTSCDESPYTMAAVHEHRLAENGGADLATPPPPSLASGWDNSIEYYIKKQLRIWCRIQNGFWELGKIQSSVKGKASVVLLDGNVMKVSTSDLFPANSEILDGVNNLVELGYLNEPSVLYNIQYRYQRDVIYTMVGPVLLAINPFKDVRISGSDVIMAYKENILDSPHVYKIAEIAYNDMMRDGVNQSIIISGESGAGKSVTAKLAMEYLIETGNSEMAVKLSQTGCILEAFGNAKTSRNKNSSRFGKLIDIHYNSEGIICGAYIHTLLLEKSRISQLCRSERSYHIFYQMCAGAPSDMRDNLNLRMASEYKFLNQSGCLKIHDVDDAKNFNELMEAMDALEISLEDQECIFKLLAAILWLGNISFEVIDLENHVHVVTDEASRTAARLMGCNVKDLVVTLSTNKNHQQAIDTRDALMKFVYTSVFNWLVKTINKSLKGDNNVRSISILDIYGFESFQKNSFDQLLINYANERLQQHFVRHLFKIEQEEYESEGIEWKKVEFVDNQGCLDLFEKKTGGLLSILDEASNTLKATDLTFGNKVKQQHLDSSLWFNDEKGCFKVDHYAGEVNYESMGLLEKNRDTLHHDIIQFLTSSSFCNNFLKSDFDKQTVGTKFKDQLFKLIQRLQNTNPHFIRCIRPNSKQLHATFDKQIILHQLRCSGILDIIKMSKSRYPTRMTHQEFTNRFGCLLSKKSVCQDVLTTSIAILKQHRVVPEAYQLGYTKIYFKTEQILVLEKLRKQVMEGGYKVKNFFSGGGIGPNFRELLSGILTLQSFIRGENSRRKYKVLKKLDHHHNVTKPLDEYLMAIVQIQRVFRGWLARRYYNHVRNWKVSVVNFKENVPILPLEMSLSQKEQENTALREQVREFEIRWCEHEVKMKSMEETWQKQMASLQKSLAAAKKSLGASDSGDGESGTPNNVENNGGVVDHLSKELDQKRHDFDDSAKGVSEMKSGGMEEFRKVKERFEMWKKEYKHRLRETRAKLVNEGGTKQSWWGKLSKRY</sequence>
<dbReference type="Proteomes" id="UP001055811">
    <property type="component" value="Linkage Group LG07"/>
</dbReference>
<reference evidence="2" key="1">
    <citation type="journal article" date="2022" name="Mol. Ecol. Resour.">
        <title>The genomes of chicory, endive, great burdock and yacon provide insights into Asteraceae palaeo-polyploidization history and plant inulin production.</title>
        <authorList>
            <person name="Fan W."/>
            <person name="Wang S."/>
            <person name="Wang H."/>
            <person name="Wang A."/>
            <person name="Jiang F."/>
            <person name="Liu H."/>
            <person name="Zhao H."/>
            <person name="Xu D."/>
            <person name="Zhang Y."/>
        </authorList>
    </citation>
    <scope>NUCLEOTIDE SEQUENCE [LARGE SCALE GENOMIC DNA]</scope>
    <source>
        <strain evidence="2">cv. Punajuju</strain>
    </source>
</reference>
<evidence type="ECO:0000313" key="2">
    <source>
        <dbReference type="Proteomes" id="UP001055811"/>
    </source>
</evidence>
<protein>
    <submittedName>
        <fullName evidence="1">Uncharacterized protein</fullName>
    </submittedName>
</protein>
<evidence type="ECO:0000313" key="1">
    <source>
        <dbReference type="EMBL" id="KAI3708459.1"/>
    </source>
</evidence>
<dbReference type="EMBL" id="CM042015">
    <property type="protein sequence ID" value="KAI3708459.1"/>
    <property type="molecule type" value="Genomic_DNA"/>
</dbReference>
<gene>
    <name evidence="1" type="ORF">L2E82_37629</name>
</gene>
<organism evidence="1 2">
    <name type="scientific">Cichorium intybus</name>
    <name type="common">Chicory</name>
    <dbReference type="NCBI Taxonomy" id="13427"/>
    <lineage>
        <taxon>Eukaryota</taxon>
        <taxon>Viridiplantae</taxon>
        <taxon>Streptophyta</taxon>
        <taxon>Embryophyta</taxon>
        <taxon>Tracheophyta</taxon>
        <taxon>Spermatophyta</taxon>
        <taxon>Magnoliopsida</taxon>
        <taxon>eudicotyledons</taxon>
        <taxon>Gunneridae</taxon>
        <taxon>Pentapetalae</taxon>
        <taxon>asterids</taxon>
        <taxon>campanulids</taxon>
        <taxon>Asterales</taxon>
        <taxon>Asteraceae</taxon>
        <taxon>Cichorioideae</taxon>
        <taxon>Cichorieae</taxon>
        <taxon>Cichoriinae</taxon>
        <taxon>Cichorium</taxon>
    </lineage>
</organism>